<proteinExistence type="predicted"/>
<dbReference type="PANTHER" id="PTHR46579:SF1">
    <property type="entry name" value="F5_8 TYPE C DOMAIN-CONTAINING PROTEIN"/>
    <property type="match status" value="1"/>
</dbReference>
<reference evidence="2" key="1">
    <citation type="submission" date="2021-07" db="EMBL/GenBank/DDBJ databases">
        <authorList>
            <person name="Catto M.A."/>
            <person name="Jacobson A."/>
            <person name="Kennedy G."/>
            <person name="Labadie P."/>
            <person name="Hunt B.G."/>
            <person name="Srinivasan R."/>
        </authorList>
    </citation>
    <scope>NUCLEOTIDE SEQUENCE</scope>
    <source>
        <strain evidence="2">PL_HMW_Pooled</strain>
        <tissue evidence="2">Head</tissue>
    </source>
</reference>
<evidence type="ECO:0000256" key="1">
    <source>
        <dbReference type="SAM" id="MobiDB-lite"/>
    </source>
</evidence>
<dbReference type="AlphaFoldDB" id="A0AAE1GRT7"/>
<protein>
    <submittedName>
        <fullName evidence="2">Protein TIC 214</fullName>
    </submittedName>
</protein>
<sequence length="911" mass="103999">MANYQDLDLAVHSRSVTPVSTVGSEERCSLSSTHHSSTSTNSSSYGRRSRNQSESSLSLLESDNEVEDEQQPFNDNVADSGEEEGRYEQEQAPNDQPADEQGAGQDEERGRQQEEQEDDGQQEVGERENEEHADGHAGRNRQPSHRKLREAMQGGFLNDIDVPLGASRNDILYMALSFAMRNNANNSAFCNLINLINNLFVSPVLPASQYLLDSLLVSDVGVHYYFYCKKCFKSFGELNYKNIKFRDCDICQTQNHISDLRLATFFVVFDLPVQLEIIFQNPETADALCSPAEAIRRSRPGFLSDIYDGSVYREFNASVAHLEERILTMHISVDGSPIASSSSASIWPILGEIHELPPNVRMKNLLLCGLWFGKSHAKMDLFLQPFVCKMRNLSQGFQLQVGPNIIDARLYCIGCCVDSGARGSVQGIKTHGGFFSCNWCKIRGCYIDRAVRYPLSNIRPEDRTHAELVELQLALIDGRAARGENAEQMSEGEEEEQQQENIDDPNGPQNVDMFGINSVSPLINMPQFSMVNGFFVESMHCVDMGVVKAQISLWLEEAGKQYYIKGSLEELNRRILALQPPLEFKRMPRTLKERLNFKAREYNNFLWYSYIILKGILPQRYLNTWLLLIQAIFLLSQAEVSLQHIITANTLIINYLASVQMEYGENHMTYNLHILRHLPDHVRRWGPLWASCAYVFEDGNGHLKNLIHTVQCVPHQIVRHWSWDLARNLLHPVVSDKARTYASSIVKPKHHNKISFVTGSCRLVGSPLLINLSEEELFLCEENQQPVENIQLFEKLIYKNCAYVIEKKKCARTCNSVAQLHDKSVVLIRKICYDRDNDRVFLFVSDLNWEPILNLPDGVQMSRDDHCLREIQFVHEELRFIKCTDLKIICFRTKQPHCDLLSVIPNVQNRH</sequence>
<feature type="compositionally biased region" description="Basic and acidic residues" evidence="1">
    <location>
        <begin position="124"/>
        <end position="137"/>
    </location>
</feature>
<feature type="compositionally biased region" description="Polar residues" evidence="1">
    <location>
        <begin position="14"/>
        <end position="23"/>
    </location>
</feature>
<dbReference type="PANTHER" id="PTHR46579">
    <property type="entry name" value="F5/8 TYPE C DOMAIN-CONTAINING PROTEIN-RELATED"/>
    <property type="match status" value="1"/>
</dbReference>
<accession>A0AAE1GRT7</accession>
<feature type="compositionally biased region" description="Acidic residues" evidence="1">
    <location>
        <begin position="490"/>
        <end position="503"/>
    </location>
</feature>
<feature type="region of interest" description="Disordered" evidence="1">
    <location>
        <begin position="484"/>
        <end position="510"/>
    </location>
</feature>
<dbReference type="InterPro" id="IPR004242">
    <property type="entry name" value="Transposase_21"/>
</dbReference>
<reference evidence="2" key="2">
    <citation type="journal article" date="2023" name="BMC Genomics">
        <title>Pest status, molecular evolution, and epigenetic factors derived from the genome assembly of Frankliniella fusca, a thysanopteran phytovirus vector.</title>
        <authorList>
            <person name="Catto M.A."/>
            <person name="Labadie P.E."/>
            <person name="Jacobson A.L."/>
            <person name="Kennedy G.G."/>
            <person name="Srinivasan R."/>
            <person name="Hunt B.G."/>
        </authorList>
    </citation>
    <scope>NUCLEOTIDE SEQUENCE</scope>
    <source>
        <strain evidence="2">PL_HMW_Pooled</strain>
    </source>
</reference>
<name>A0AAE1GRT7_9NEOP</name>
<gene>
    <name evidence="2" type="ORF">KUF71_018654</name>
</gene>
<keyword evidence="3" id="KW-1185">Reference proteome</keyword>
<dbReference type="Proteomes" id="UP001219518">
    <property type="component" value="Unassembled WGS sequence"/>
</dbReference>
<feature type="region of interest" description="Disordered" evidence="1">
    <location>
        <begin position="1"/>
        <end position="146"/>
    </location>
</feature>
<comment type="caution">
    <text evidence="2">The sequence shown here is derived from an EMBL/GenBank/DDBJ whole genome shotgun (WGS) entry which is preliminary data.</text>
</comment>
<evidence type="ECO:0000313" key="3">
    <source>
        <dbReference type="Proteomes" id="UP001219518"/>
    </source>
</evidence>
<dbReference type="Pfam" id="PF02992">
    <property type="entry name" value="Transposase_21"/>
    <property type="match status" value="1"/>
</dbReference>
<feature type="compositionally biased region" description="Low complexity" evidence="1">
    <location>
        <begin position="29"/>
        <end position="61"/>
    </location>
</feature>
<dbReference type="EMBL" id="JAHWGI010000031">
    <property type="protein sequence ID" value="KAK3908142.1"/>
    <property type="molecule type" value="Genomic_DNA"/>
</dbReference>
<evidence type="ECO:0000313" key="2">
    <source>
        <dbReference type="EMBL" id="KAK3908142.1"/>
    </source>
</evidence>
<organism evidence="2 3">
    <name type="scientific">Frankliniella fusca</name>
    <dbReference type="NCBI Taxonomy" id="407009"/>
    <lineage>
        <taxon>Eukaryota</taxon>
        <taxon>Metazoa</taxon>
        <taxon>Ecdysozoa</taxon>
        <taxon>Arthropoda</taxon>
        <taxon>Hexapoda</taxon>
        <taxon>Insecta</taxon>
        <taxon>Pterygota</taxon>
        <taxon>Neoptera</taxon>
        <taxon>Paraneoptera</taxon>
        <taxon>Thysanoptera</taxon>
        <taxon>Terebrantia</taxon>
        <taxon>Thripoidea</taxon>
        <taxon>Thripidae</taxon>
        <taxon>Frankliniella</taxon>
    </lineage>
</organism>